<feature type="binding site" evidence="7">
    <location>
        <position position="133"/>
    </location>
    <ligand>
        <name>N(2)-acetyl-L-ornithine</name>
        <dbReference type="ChEBI" id="CHEBI:57805"/>
    </ligand>
</feature>
<name>A0A410GG67_9BURK</name>
<evidence type="ECO:0000256" key="7">
    <source>
        <dbReference type="HAMAP-Rule" id="MF_01107"/>
    </source>
</evidence>
<sequence length="392" mass="42107">MSSKHLMDTYRRAPLAFSRGEGIYLYTDDATPYMDLTSGIGVNNLGYSHPHIVRALTEQAGKLWHVSNQFRIPGQERLADRLCEASFADRAFFANSGAEAVECALKLARRYFDVSGQPDRWRTIVFDGAFHGRTFASIMAGDGEQYREGYAPHMDGFDRAQFGNLDSVRALIRENTAAIMVEPVQGEGGVRAASAEFLAGLRQLADEYGLLLILDEVQSGNGRTGKLYCHEWSGITPDIMATAKGLGAGFPMAVCLATEAVSQGFGVGNHGTTFGGNPLAMAVGNAVLDVLTEPGFLDSVQDIAVYLRKGLTDLVDRHPALIRAPLRGSGLMIGLPAIAPNTEIVSAFRQQGVLALTARDNIVRLLPPLVITRDQVDAALHAMDAALAGLAA</sequence>
<dbReference type="InterPro" id="IPR015424">
    <property type="entry name" value="PyrdxlP-dep_Trfase"/>
</dbReference>
<dbReference type="Gene3D" id="3.90.1150.10">
    <property type="entry name" value="Aspartate Aminotransferase, domain 1"/>
    <property type="match status" value="1"/>
</dbReference>
<dbReference type="RefSeq" id="WP_128356288.1">
    <property type="nucleotide sequence ID" value="NZ_CP022987.1"/>
</dbReference>
<dbReference type="AlphaFoldDB" id="A0A410GG67"/>
<comment type="similarity">
    <text evidence="7">Belongs to the class-III pyridoxal-phosphate-dependent aminotransferase family. ArgD subfamily.</text>
</comment>
<comment type="catalytic activity">
    <reaction evidence="7">
        <text>N(2)-acetyl-L-ornithine + 2-oxoglutarate = N-acetyl-L-glutamate 5-semialdehyde + L-glutamate</text>
        <dbReference type="Rhea" id="RHEA:18049"/>
        <dbReference type="ChEBI" id="CHEBI:16810"/>
        <dbReference type="ChEBI" id="CHEBI:29123"/>
        <dbReference type="ChEBI" id="CHEBI:29985"/>
        <dbReference type="ChEBI" id="CHEBI:57805"/>
        <dbReference type="EC" id="2.6.1.11"/>
    </reaction>
</comment>
<dbReference type="PIRSF" id="PIRSF000521">
    <property type="entry name" value="Transaminase_4ab_Lys_Orn"/>
    <property type="match status" value="1"/>
</dbReference>
<dbReference type="GO" id="GO:0030170">
    <property type="term" value="F:pyridoxal phosphate binding"/>
    <property type="evidence" value="ECO:0007669"/>
    <property type="project" value="InterPro"/>
</dbReference>
<dbReference type="KEGG" id="pus:CKA81_16575"/>
<feature type="binding site" evidence="7">
    <location>
        <position position="272"/>
    </location>
    <ligand>
        <name>N(2)-acetyl-L-ornithine</name>
        <dbReference type="ChEBI" id="CHEBI:57805"/>
    </ligand>
</feature>
<evidence type="ECO:0000313" key="8">
    <source>
        <dbReference type="EMBL" id="QAA95297.1"/>
    </source>
</evidence>
<feature type="binding site" evidence="7">
    <location>
        <begin position="215"/>
        <end position="218"/>
    </location>
    <ligand>
        <name>pyridoxal 5'-phosphate</name>
        <dbReference type="ChEBI" id="CHEBI:597326"/>
    </ligand>
</feature>
<dbReference type="InterPro" id="IPR015422">
    <property type="entry name" value="PyrdxlP-dep_Trfase_small"/>
</dbReference>
<evidence type="ECO:0000256" key="2">
    <source>
        <dbReference type="ARBA" id="ARBA00022571"/>
    </source>
</evidence>
<evidence type="ECO:0000256" key="1">
    <source>
        <dbReference type="ARBA" id="ARBA00004946"/>
    </source>
</evidence>
<dbReference type="Gene3D" id="3.40.640.10">
    <property type="entry name" value="Type I PLP-dependent aspartate aminotransferase-like (Major domain)"/>
    <property type="match status" value="1"/>
</dbReference>
<feature type="binding site" evidence="7">
    <location>
        <position position="273"/>
    </location>
    <ligand>
        <name>pyridoxal 5'-phosphate</name>
        <dbReference type="ChEBI" id="CHEBI:597326"/>
    </ligand>
</feature>
<keyword evidence="4 7" id="KW-0808">Transferase</keyword>
<reference evidence="8 9" key="1">
    <citation type="submission" date="2017-08" db="EMBL/GenBank/DDBJ databases">
        <authorList>
            <person name="Park S.-J."/>
            <person name="Kim H."/>
        </authorList>
    </citation>
    <scope>NUCLEOTIDE SEQUENCE [LARGE SCALE GENOMIC DNA]</scope>
    <source>
        <strain evidence="9">ye3</strain>
    </source>
</reference>
<feature type="modified residue" description="N6-(pyridoxal phosphate)lysine" evidence="7">
    <location>
        <position position="244"/>
    </location>
</feature>
<dbReference type="OrthoDB" id="3398487at2"/>
<evidence type="ECO:0000256" key="5">
    <source>
        <dbReference type="ARBA" id="ARBA00022898"/>
    </source>
</evidence>
<comment type="miscellaneous">
    <text evidence="7">May also have succinyldiaminopimelate aminotransferase activity, thus carrying out the corresponding step in lysine biosynthesis.</text>
</comment>
<comment type="catalytic activity">
    <reaction evidence="6">
        <text>L-2,4-diaminobutanoate + 2-oxoglutarate = L-aspartate 4-semialdehyde + L-glutamate</text>
        <dbReference type="Rhea" id="RHEA:11160"/>
        <dbReference type="ChEBI" id="CHEBI:16810"/>
        <dbReference type="ChEBI" id="CHEBI:29985"/>
        <dbReference type="ChEBI" id="CHEBI:58761"/>
        <dbReference type="ChEBI" id="CHEBI:537519"/>
        <dbReference type="EC" id="2.6.1.76"/>
    </reaction>
</comment>
<feature type="binding site" evidence="7">
    <location>
        <position position="130"/>
    </location>
    <ligand>
        <name>pyridoxal 5'-phosphate</name>
        <dbReference type="ChEBI" id="CHEBI:597326"/>
    </ligand>
</feature>
<comment type="cofactor">
    <cofactor evidence="7">
        <name>pyridoxal 5'-phosphate</name>
        <dbReference type="ChEBI" id="CHEBI:597326"/>
    </cofactor>
    <text evidence="7">Binds 1 pyridoxal phosphate per subunit.</text>
</comment>
<dbReference type="SUPFAM" id="SSF53383">
    <property type="entry name" value="PLP-dependent transferases"/>
    <property type="match status" value="1"/>
</dbReference>
<dbReference type="InterPro" id="IPR050103">
    <property type="entry name" value="Class-III_PLP-dep_AT"/>
</dbReference>
<dbReference type="Proteomes" id="UP000283474">
    <property type="component" value="Chromosome"/>
</dbReference>
<dbReference type="InterPro" id="IPR049704">
    <property type="entry name" value="Aminotrans_3_PPA_site"/>
</dbReference>
<evidence type="ECO:0000256" key="6">
    <source>
        <dbReference type="ARBA" id="ARBA00049111"/>
    </source>
</evidence>
<dbReference type="Pfam" id="PF00202">
    <property type="entry name" value="Aminotran_3"/>
    <property type="match status" value="1"/>
</dbReference>
<dbReference type="GO" id="GO:0003992">
    <property type="term" value="F:N2-acetyl-L-ornithine:2-oxoglutarate 5-aminotransferase activity"/>
    <property type="evidence" value="ECO:0007669"/>
    <property type="project" value="UniProtKB-UniRule"/>
</dbReference>
<keyword evidence="7" id="KW-0963">Cytoplasm</keyword>
<feature type="binding site" evidence="7">
    <location>
        <begin position="97"/>
        <end position="98"/>
    </location>
    <ligand>
        <name>pyridoxal 5'-phosphate</name>
        <dbReference type="ChEBI" id="CHEBI:597326"/>
    </ligand>
</feature>
<comment type="subunit">
    <text evidence="7">Homodimer.</text>
</comment>
<dbReference type="UniPathway" id="UPA00068">
    <property type="reaction ID" value="UER00109"/>
</dbReference>
<evidence type="ECO:0000256" key="4">
    <source>
        <dbReference type="ARBA" id="ARBA00022679"/>
    </source>
</evidence>
<dbReference type="GO" id="GO:0005737">
    <property type="term" value="C:cytoplasm"/>
    <property type="evidence" value="ECO:0007669"/>
    <property type="project" value="UniProtKB-SubCell"/>
</dbReference>
<dbReference type="GO" id="GO:0042802">
    <property type="term" value="F:identical protein binding"/>
    <property type="evidence" value="ECO:0007669"/>
    <property type="project" value="TreeGrafter"/>
</dbReference>
<evidence type="ECO:0000313" key="9">
    <source>
        <dbReference type="Proteomes" id="UP000283474"/>
    </source>
</evidence>
<dbReference type="EMBL" id="CP022987">
    <property type="protein sequence ID" value="QAA95297.1"/>
    <property type="molecule type" value="Genomic_DNA"/>
</dbReference>
<evidence type="ECO:0000256" key="3">
    <source>
        <dbReference type="ARBA" id="ARBA00022576"/>
    </source>
</evidence>
<dbReference type="InterPro" id="IPR005814">
    <property type="entry name" value="Aminotrans_3"/>
</dbReference>
<gene>
    <name evidence="7" type="primary">argD</name>
    <name evidence="8" type="ORF">CKA81_16575</name>
</gene>
<keyword evidence="9" id="KW-1185">Reference proteome</keyword>
<dbReference type="PANTHER" id="PTHR11986">
    <property type="entry name" value="AMINOTRANSFERASE CLASS III"/>
    <property type="match status" value="1"/>
</dbReference>
<comment type="pathway">
    <text evidence="7">Amino-acid biosynthesis; L-arginine biosynthesis; N(2)-acetyl-L-ornithine from L-glutamate: step 4/4.</text>
</comment>
<dbReference type="FunFam" id="3.40.640.10:FF:000004">
    <property type="entry name" value="Acetylornithine aminotransferase"/>
    <property type="match status" value="1"/>
</dbReference>
<dbReference type="InterPro" id="IPR015421">
    <property type="entry name" value="PyrdxlP-dep_Trfase_major"/>
</dbReference>
<dbReference type="NCBIfam" id="NF002325">
    <property type="entry name" value="PRK01278.1"/>
    <property type="match status" value="1"/>
</dbReference>
<comment type="subcellular location">
    <subcellularLocation>
        <location evidence="7">Cytoplasm</location>
    </subcellularLocation>
</comment>
<keyword evidence="3 7" id="KW-0032">Aminotransferase</keyword>
<keyword evidence="2 7" id="KW-0055">Arginine biosynthesis</keyword>
<keyword evidence="5 7" id="KW-0663">Pyridoxal phosphate</keyword>
<dbReference type="CDD" id="cd00610">
    <property type="entry name" value="OAT_like"/>
    <property type="match status" value="1"/>
</dbReference>
<dbReference type="HAMAP" id="MF_01107">
    <property type="entry name" value="ArgD_aminotrans_3"/>
    <property type="match status" value="1"/>
</dbReference>
<dbReference type="NCBIfam" id="TIGR00707">
    <property type="entry name" value="argD"/>
    <property type="match status" value="1"/>
</dbReference>
<keyword evidence="7" id="KW-0028">Amino-acid biosynthesis</keyword>
<accession>A0A410GG67</accession>
<dbReference type="GO" id="GO:0006526">
    <property type="term" value="P:L-arginine biosynthetic process"/>
    <property type="evidence" value="ECO:0007669"/>
    <property type="project" value="UniProtKB-UniRule"/>
</dbReference>
<dbReference type="EC" id="2.6.1.11" evidence="7"/>
<protein>
    <recommendedName>
        <fullName evidence="7">Acetylornithine aminotransferase</fullName>
        <shortName evidence="7">ACOAT</shortName>
        <ecNumber evidence="7">2.6.1.11</ecNumber>
    </recommendedName>
</protein>
<comment type="pathway">
    <text evidence="1">Amine and polyamine biosynthesis; ectoine biosynthesis; L-ectoine from L-aspartate 4-semialdehyde: step 1/3.</text>
</comment>
<dbReference type="PANTHER" id="PTHR11986:SF113">
    <property type="entry name" value="SUCCINYLORNITHINE TRANSAMINASE"/>
    <property type="match status" value="1"/>
</dbReference>
<proteinExistence type="inferred from homology"/>
<dbReference type="PROSITE" id="PS00600">
    <property type="entry name" value="AA_TRANSFER_CLASS_3"/>
    <property type="match status" value="1"/>
</dbReference>
<dbReference type="InterPro" id="IPR004636">
    <property type="entry name" value="AcOrn/SuccOrn_fam"/>
</dbReference>
<organism evidence="8 9">
    <name type="scientific">Pollutimonas thiosulfatoxidans</name>
    <dbReference type="NCBI Taxonomy" id="2028345"/>
    <lineage>
        <taxon>Bacteria</taxon>
        <taxon>Pseudomonadati</taxon>
        <taxon>Pseudomonadota</taxon>
        <taxon>Betaproteobacteria</taxon>
        <taxon>Burkholderiales</taxon>
        <taxon>Alcaligenaceae</taxon>
        <taxon>Pollutimonas</taxon>
    </lineage>
</organism>
<dbReference type="GO" id="GO:0045303">
    <property type="term" value="F:diaminobutyrate-2-oxoglutarate transaminase activity"/>
    <property type="evidence" value="ECO:0007669"/>
    <property type="project" value="UniProtKB-EC"/>
</dbReference>